<dbReference type="InterPro" id="IPR002123">
    <property type="entry name" value="Plipid/glycerol_acylTrfase"/>
</dbReference>
<dbReference type="Pfam" id="PF01553">
    <property type="entry name" value="Acyltransferase"/>
    <property type="match status" value="1"/>
</dbReference>
<evidence type="ECO:0000256" key="6">
    <source>
        <dbReference type="ARBA" id="ARBA00023315"/>
    </source>
</evidence>
<dbReference type="GO" id="GO:0006654">
    <property type="term" value="P:phosphatidic acid biosynthetic process"/>
    <property type="evidence" value="ECO:0007669"/>
    <property type="project" value="TreeGrafter"/>
</dbReference>
<keyword evidence="8" id="KW-0472">Membrane</keyword>
<dbReference type="EC" id="2.3.1.51" evidence="7"/>
<comment type="domain">
    <text evidence="7">The HXXXXD motif is essential for acyltransferase activity and may constitute the binding site for the phosphate moiety of the glycerol-3-phosphate.</text>
</comment>
<dbReference type="OrthoDB" id="9803035at2"/>
<comment type="catalytic activity">
    <reaction evidence="7">
        <text>a 1-acyl-sn-glycero-3-phosphate + an acyl-CoA = a 1,2-diacyl-sn-glycero-3-phosphate + CoA</text>
        <dbReference type="Rhea" id="RHEA:19709"/>
        <dbReference type="ChEBI" id="CHEBI:57287"/>
        <dbReference type="ChEBI" id="CHEBI:57970"/>
        <dbReference type="ChEBI" id="CHEBI:58342"/>
        <dbReference type="ChEBI" id="CHEBI:58608"/>
        <dbReference type="EC" id="2.3.1.51"/>
    </reaction>
</comment>
<dbReference type="PANTHER" id="PTHR10434">
    <property type="entry name" value="1-ACYL-SN-GLYCEROL-3-PHOSPHATE ACYLTRANSFERASE"/>
    <property type="match status" value="1"/>
</dbReference>
<keyword evidence="7" id="KW-0594">Phospholipid biosynthesis</keyword>
<keyword evidence="3 7" id="KW-0444">Lipid biosynthesis</keyword>
<reference evidence="10 11" key="1">
    <citation type="submission" date="2016-10" db="EMBL/GenBank/DDBJ databases">
        <authorList>
            <person name="de Groot N.N."/>
        </authorList>
    </citation>
    <scope>NUCLEOTIDE SEQUENCE [LARGE SCALE GENOMIC DNA]</scope>
    <source>
        <strain evidence="10 11">743A</strain>
    </source>
</reference>
<name>A0A1I6I6D0_9FIRM</name>
<keyword evidence="5 7" id="KW-0443">Lipid metabolism</keyword>
<dbReference type="GO" id="GO:0003841">
    <property type="term" value="F:1-acylglycerol-3-phosphate O-acyltransferase activity"/>
    <property type="evidence" value="ECO:0007669"/>
    <property type="project" value="UniProtKB-UniRule"/>
</dbReference>
<dbReference type="AlphaFoldDB" id="A0A1I6I6D0"/>
<protein>
    <recommendedName>
        <fullName evidence="7">1-acyl-sn-glycerol-3-phosphate acyltransferase</fullName>
        <ecNumber evidence="7">2.3.1.51</ecNumber>
    </recommendedName>
</protein>
<dbReference type="SUPFAM" id="SSF69593">
    <property type="entry name" value="Glycerol-3-phosphate (1)-acyltransferase"/>
    <property type="match status" value="1"/>
</dbReference>
<dbReference type="GO" id="GO:0016020">
    <property type="term" value="C:membrane"/>
    <property type="evidence" value="ECO:0007669"/>
    <property type="project" value="InterPro"/>
</dbReference>
<dbReference type="SMART" id="SM00563">
    <property type="entry name" value="PlsC"/>
    <property type="match status" value="1"/>
</dbReference>
<dbReference type="PANTHER" id="PTHR10434:SF64">
    <property type="entry name" value="1-ACYL-SN-GLYCEROL-3-PHOSPHATE ACYLTRANSFERASE-RELATED"/>
    <property type="match status" value="1"/>
</dbReference>
<feature type="transmembrane region" description="Helical" evidence="8">
    <location>
        <begin position="42"/>
        <end position="60"/>
    </location>
</feature>
<dbReference type="CDD" id="cd07989">
    <property type="entry name" value="LPLAT_AGPAT-like"/>
    <property type="match status" value="1"/>
</dbReference>
<keyword evidence="4 7" id="KW-0808">Transferase</keyword>
<feature type="transmembrane region" description="Helical" evidence="8">
    <location>
        <begin position="6"/>
        <end position="30"/>
    </location>
</feature>
<feature type="domain" description="Phospholipid/glycerol acyltransferase" evidence="9">
    <location>
        <begin position="72"/>
        <end position="186"/>
    </location>
</feature>
<evidence type="ECO:0000259" key="9">
    <source>
        <dbReference type="SMART" id="SM00563"/>
    </source>
</evidence>
<gene>
    <name evidence="10" type="ORF">SAMN05661086_00465</name>
</gene>
<comment type="similarity">
    <text evidence="2 7">Belongs to the 1-acyl-sn-glycerol-3-phosphate acyltransferase family.</text>
</comment>
<evidence type="ECO:0000313" key="10">
    <source>
        <dbReference type="EMBL" id="SFR62241.1"/>
    </source>
</evidence>
<evidence type="ECO:0000256" key="5">
    <source>
        <dbReference type="ARBA" id="ARBA00023098"/>
    </source>
</evidence>
<comment type="pathway">
    <text evidence="1">Lipid metabolism.</text>
</comment>
<evidence type="ECO:0000256" key="7">
    <source>
        <dbReference type="RuleBase" id="RU361267"/>
    </source>
</evidence>
<sequence>MKTILILLFLLIFSIISLPLYLIVFILGKFNVEAKKKVTQKIVVWALNGILFIAGVRKRVYGLENVPKNTPVLYVANHRSYFDIVVGYTTVPTITSFISKKGLAKVPCISHWMKLLKCLFLDREDIKQGLQTILQGIDQMKDGYSIFIMPEGTRNHTDELLPFHEGSFKFAQKTGFPIVPVVMTHTDDIWEKHMPWIRKATVSIYFGKPIYVNELSKEEKKFIGSYTQNIIKENLEKLKSGMIE</sequence>
<accession>A0A1I6I6D0</accession>
<dbReference type="InterPro" id="IPR004552">
    <property type="entry name" value="AGP_acyltrans"/>
</dbReference>
<evidence type="ECO:0000256" key="1">
    <source>
        <dbReference type="ARBA" id="ARBA00005189"/>
    </source>
</evidence>
<evidence type="ECO:0000313" key="11">
    <source>
        <dbReference type="Proteomes" id="UP000199659"/>
    </source>
</evidence>
<dbReference type="NCBIfam" id="TIGR00530">
    <property type="entry name" value="AGP_acyltrn"/>
    <property type="match status" value="1"/>
</dbReference>
<evidence type="ECO:0000256" key="8">
    <source>
        <dbReference type="SAM" id="Phobius"/>
    </source>
</evidence>
<dbReference type="STRING" id="37658.SAMN05661086_00465"/>
<dbReference type="EMBL" id="FOYZ01000002">
    <property type="protein sequence ID" value="SFR62241.1"/>
    <property type="molecule type" value="Genomic_DNA"/>
</dbReference>
<keyword evidence="7" id="KW-1208">Phospholipid metabolism</keyword>
<evidence type="ECO:0000256" key="2">
    <source>
        <dbReference type="ARBA" id="ARBA00008655"/>
    </source>
</evidence>
<organism evidence="10 11">
    <name type="scientific">Anaeromicropila populeti</name>
    <dbReference type="NCBI Taxonomy" id="37658"/>
    <lineage>
        <taxon>Bacteria</taxon>
        <taxon>Bacillati</taxon>
        <taxon>Bacillota</taxon>
        <taxon>Clostridia</taxon>
        <taxon>Lachnospirales</taxon>
        <taxon>Lachnospiraceae</taxon>
        <taxon>Anaeromicropila</taxon>
    </lineage>
</organism>
<keyword evidence="6 7" id="KW-0012">Acyltransferase</keyword>
<evidence type="ECO:0000256" key="3">
    <source>
        <dbReference type="ARBA" id="ARBA00022516"/>
    </source>
</evidence>
<keyword evidence="8" id="KW-0812">Transmembrane</keyword>
<evidence type="ECO:0000256" key="4">
    <source>
        <dbReference type="ARBA" id="ARBA00022679"/>
    </source>
</evidence>
<dbReference type="Proteomes" id="UP000199659">
    <property type="component" value="Unassembled WGS sequence"/>
</dbReference>
<dbReference type="RefSeq" id="WP_092559093.1">
    <property type="nucleotide sequence ID" value="NZ_FOYZ01000002.1"/>
</dbReference>
<keyword evidence="11" id="KW-1185">Reference proteome</keyword>
<keyword evidence="8" id="KW-1133">Transmembrane helix</keyword>
<proteinExistence type="inferred from homology"/>